<sequence>MTINNTDDRNDEPSELELSRFLPYRLSVVSNLVSRAFARRYETAFGLSIPEWRVMAVLGRYAPASSADICQRTAMDKAKVSRAVTRLVAAGYVTRKDNPIDQRQNVLGLTRDGRRIYRQIVPLAFATEREVLEGLNAEEVAQLDQLLTKLHARAATLAPGEGGDAPD</sequence>
<reference evidence="5 6" key="1">
    <citation type="submission" date="2020-05" db="EMBL/GenBank/DDBJ databases">
        <title>Azospirillum oleiclasticum sp. nov, a nitrogen-fixing and heavy crude oil-emulsifying bacterium isolated from the crude oil of Yumen Oilfield.</title>
        <authorList>
            <person name="Wu D."/>
            <person name="Cai M."/>
            <person name="Zhang X."/>
        </authorList>
    </citation>
    <scope>NUCLEOTIDE SEQUENCE [LARGE SCALE GENOMIC DNA]</scope>
    <source>
        <strain evidence="5 6">ROY-1-1-2</strain>
    </source>
</reference>
<feature type="domain" description="HTH marR-type" evidence="4">
    <location>
        <begin position="19"/>
        <end position="152"/>
    </location>
</feature>
<dbReference type="InterPro" id="IPR000835">
    <property type="entry name" value="HTH_MarR-typ"/>
</dbReference>
<dbReference type="InterPro" id="IPR036388">
    <property type="entry name" value="WH-like_DNA-bd_sf"/>
</dbReference>
<gene>
    <name evidence="5" type="ORF">HND93_03310</name>
</gene>
<dbReference type="PRINTS" id="PR00598">
    <property type="entry name" value="HTHMARR"/>
</dbReference>
<dbReference type="Proteomes" id="UP000584642">
    <property type="component" value="Unassembled WGS sequence"/>
</dbReference>
<keyword evidence="1" id="KW-0805">Transcription regulation</keyword>
<dbReference type="PANTHER" id="PTHR35790:SF4">
    <property type="entry name" value="HTH-TYPE TRANSCRIPTIONAL REGULATOR PCHR"/>
    <property type="match status" value="1"/>
</dbReference>
<keyword evidence="3" id="KW-0804">Transcription</keyword>
<protein>
    <submittedName>
        <fullName evidence="5">Winged helix-turn-helix transcriptional regulator</fullName>
    </submittedName>
</protein>
<evidence type="ECO:0000256" key="3">
    <source>
        <dbReference type="ARBA" id="ARBA00023163"/>
    </source>
</evidence>
<keyword evidence="2" id="KW-0238">DNA-binding</keyword>
<evidence type="ECO:0000259" key="4">
    <source>
        <dbReference type="PROSITE" id="PS50995"/>
    </source>
</evidence>
<comment type="caution">
    <text evidence="5">The sequence shown here is derived from an EMBL/GenBank/DDBJ whole genome shotgun (WGS) entry which is preliminary data.</text>
</comment>
<dbReference type="EMBL" id="JABFDB010000001">
    <property type="protein sequence ID" value="NYZ18728.1"/>
    <property type="molecule type" value="Genomic_DNA"/>
</dbReference>
<dbReference type="InterPro" id="IPR036390">
    <property type="entry name" value="WH_DNA-bd_sf"/>
</dbReference>
<dbReference type="Pfam" id="PF12802">
    <property type="entry name" value="MarR_2"/>
    <property type="match status" value="1"/>
</dbReference>
<evidence type="ECO:0000256" key="1">
    <source>
        <dbReference type="ARBA" id="ARBA00023015"/>
    </source>
</evidence>
<organism evidence="5 6">
    <name type="scientific">Azospirillum oleiclasticum</name>
    <dbReference type="NCBI Taxonomy" id="2735135"/>
    <lineage>
        <taxon>Bacteria</taxon>
        <taxon>Pseudomonadati</taxon>
        <taxon>Pseudomonadota</taxon>
        <taxon>Alphaproteobacteria</taxon>
        <taxon>Rhodospirillales</taxon>
        <taxon>Azospirillaceae</taxon>
        <taxon>Azospirillum</taxon>
    </lineage>
</organism>
<dbReference type="InterPro" id="IPR052067">
    <property type="entry name" value="Metal_resp_HTH_trans_reg"/>
</dbReference>
<dbReference type="PANTHER" id="PTHR35790">
    <property type="entry name" value="HTH-TYPE TRANSCRIPTIONAL REGULATOR PCHR"/>
    <property type="match status" value="1"/>
</dbReference>
<keyword evidence="6" id="KW-1185">Reference proteome</keyword>
<accession>A0ABX2T691</accession>
<dbReference type="PROSITE" id="PS50995">
    <property type="entry name" value="HTH_MARR_2"/>
    <property type="match status" value="1"/>
</dbReference>
<evidence type="ECO:0000313" key="5">
    <source>
        <dbReference type="EMBL" id="NYZ18728.1"/>
    </source>
</evidence>
<name>A0ABX2T691_9PROT</name>
<evidence type="ECO:0000313" key="6">
    <source>
        <dbReference type="Proteomes" id="UP000584642"/>
    </source>
</evidence>
<proteinExistence type="predicted"/>
<dbReference type="SMART" id="SM00347">
    <property type="entry name" value="HTH_MARR"/>
    <property type="match status" value="1"/>
</dbReference>
<dbReference type="RefSeq" id="WP_180280447.1">
    <property type="nucleotide sequence ID" value="NZ_JABFDB010000001.1"/>
</dbReference>
<dbReference type="SUPFAM" id="SSF46785">
    <property type="entry name" value="Winged helix' DNA-binding domain"/>
    <property type="match status" value="1"/>
</dbReference>
<evidence type="ECO:0000256" key="2">
    <source>
        <dbReference type="ARBA" id="ARBA00023125"/>
    </source>
</evidence>
<dbReference type="Gene3D" id="1.10.10.10">
    <property type="entry name" value="Winged helix-like DNA-binding domain superfamily/Winged helix DNA-binding domain"/>
    <property type="match status" value="1"/>
</dbReference>